<evidence type="ECO:0000313" key="3">
    <source>
        <dbReference type="Proteomes" id="UP000198972"/>
    </source>
</evidence>
<accession>A0A1G7KTE3</accession>
<keyword evidence="1" id="KW-0472">Membrane</keyword>
<keyword evidence="3" id="KW-1185">Reference proteome</keyword>
<dbReference type="EMBL" id="FNBG01000010">
    <property type="protein sequence ID" value="SDF40344.1"/>
    <property type="molecule type" value="Genomic_DNA"/>
</dbReference>
<organism evidence="2 3">
    <name type="scientific">Fontibacillus panacisegetis</name>
    <dbReference type="NCBI Taxonomy" id="670482"/>
    <lineage>
        <taxon>Bacteria</taxon>
        <taxon>Bacillati</taxon>
        <taxon>Bacillota</taxon>
        <taxon>Bacilli</taxon>
        <taxon>Bacillales</taxon>
        <taxon>Paenibacillaceae</taxon>
        <taxon>Fontibacillus</taxon>
    </lineage>
</organism>
<reference evidence="2 3" key="1">
    <citation type="submission" date="2016-10" db="EMBL/GenBank/DDBJ databases">
        <authorList>
            <person name="de Groot N.N."/>
        </authorList>
    </citation>
    <scope>NUCLEOTIDE SEQUENCE [LARGE SCALE GENOMIC DNA]</scope>
    <source>
        <strain evidence="2 3">DSM 28129</strain>
    </source>
</reference>
<feature type="transmembrane region" description="Helical" evidence="1">
    <location>
        <begin position="32"/>
        <end position="51"/>
    </location>
</feature>
<evidence type="ECO:0000313" key="2">
    <source>
        <dbReference type="EMBL" id="SDF40344.1"/>
    </source>
</evidence>
<keyword evidence="1" id="KW-1133">Transmembrane helix</keyword>
<sequence>MFWIGITFILIIGFDWWKQNKSQKKVKLRNKMIPMMFSLVFFILSLILFAFKDKMTIAMLVKMLSISIKTWLFGKN</sequence>
<protein>
    <submittedName>
        <fullName evidence="2">Uncharacterized protein</fullName>
    </submittedName>
</protein>
<dbReference type="STRING" id="670482.SAMN04488542_11064"/>
<evidence type="ECO:0000256" key="1">
    <source>
        <dbReference type="SAM" id="Phobius"/>
    </source>
</evidence>
<proteinExistence type="predicted"/>
<dbReference type="AlphaFoldDB" id="A0A1G7KTE3"/>
<dbReference type="Proteomes" id="UP000198972">
    <property type="component" value="Unassembled WGS sequence"/>
</dbReference>
<name>A0A1G7KTE3_9BACL</name>
<keyword evidence="1" id="KW-0812">Transmembrane</keyword>
<gene>
    <name evidence="2" type="ORF">SAMN04488542_11064</name>
</gene>